<proteinExistence type="predicted"/>
<feature type="signal peptide" evidence="2">
    <location>
        <begin position="1"/>
        <end position="27"/>
    </location>
</feature>
<reference evidence="4 5" key="3">
    <citation type="journal article" date="2015" name="PLoS Negl. Trop. Dis.">
        <title>Haemophilus ducreyi Cutaneous Ulcer Strains Are Nearly Identical to Class I Genital Ulcer Strains.</title>
        <authorList>
            <person name="Gangaiah D."/>
            <person name="Webb K.M."/>
            <person name="Humphreys T.L."/>
            <person name="Fortney K.R."/>
            <person name="Toh E."/>
            <person name="Tai A."/>
            <person name="Katz S.S."/>
            <person name="Pillay A."/>
            <person name="Chen C.Y."/>
            <person name="Roberts S.A."/>
            <person name="Munson R.S.Jr."/>
            <person name="Spinola S.M."/>
        </authorList>
    </citation>
    <scope>NUCLEOTIDE SEQUENCE [LARGE SCALE GENOMIC DNA]</scope>
    <source>
        <strain evidence="5">CLU2</strain>
        <strain evidence="4">NZS2</strain>
    </source>
</reference>
<reference evidence="3" key="1">
    <citation type="journal article" date="2001" name="J. Bacteriol.">
        <title>Identification of a plasmid-encoded gene from Haemophilus ducreyi which confers NAD independence.</title>
        <authorList>
            <person name="Martin P.R."/>
            <person name="Shea R.J."/>
            <person name="Mulks M.H."/>
        </authorList>
    </citation>
    <scope>NUCLEOTIDE SEQUENCE</scope>
    <source>
        <strain evidence="3">ATCC 27722</strain>
        <plasmid evidence="3">pNAD1</plasmid>
    </source>
</reference>
<dbReference type="Proteomes" id="UP000060132">
    <property type="component" value="Chromosome"/>
</dbReference>
<dbReference type="RefSeq" id="WP_010945294.1">
    <property type="nucleotide sequence ID" value="NC_005329.1"/>
</dbReference>
<evidence type="ECO:0008006" key="6">
    <source>
        <dbReference type="Google" id="ProtNLM"/>
    </source>
</evidence>
<keyword evidence="3" id="KW-0614">Plasmid</keyword>
<organism evidence="3">
    <name type="scientific">Haemophilus ducreyi</name>
    <dbReference type="NCBI Taxonomy" id="730"/>
    <lineage>
        <taxon>Bacteria</taxon>
        <taxon>Pseudomonadati</taxon>
        <taxon>Pseudomonadota</taxon>
        <taxon>Gammaproteobacteria</taxon>
        <taxon>Pasteurellales</taxon>
        <taxon>Pasteurellaceae</taxon>
        <taxon>Haemophilus</taxon>
    </lineage>
</organism>
<dbReference type="InterPro" id="IPR008020">
    <property type="entry name" value="G8P"/>
</dbReference>
<accession>G1U9W3</accession>
<feature type="chain" id="PRO_5009955245" description="Phage-related membrane protein" evidence="2">
    <location>
        <begin position="28"/>
        <end position="73"/>
    </location>
</feature>
<evidence type="ECO:0000313" key="3">
    <source>
        <dbReference type="EMBL" id="AAR87764.1"/>
    </source>
</evidence>
<sequence>MFNKIKNTFTALTAVATATLVSATANAEDLSSITGKINLESASTGIVAVGAAVGGFLVVALGVRYVLGFLKRV</sequence>
<feature type="transmembrane region" description="Helical" evidence="1">
    <location>
        <begin position="43"/>
        <end position="67"/>
    </location>
</feature>
<dbReference type="Pfam" id="PF05356">
    <property type="entry name" value="Phage_Coat_B"/>
    <property type="match status" value="1"/>
</dbReference>
<reference evidence="3" key="2">
    <citation type="journal article" date="2004" name="Infect. Immun.">
        <title>Haemophilus ducreyi strain ATCC 27722 contains a genetic element with homology to the vibrio RS1 element that can replicate as a plasmid and confer NAD independence on haemophilus influenzae.</title>
        <authorList>
            <person name="Munson R.S.Jr."/>
            <person name="Zhong H."/>
            <person name="Mungur R."/>
            <person name="Ray W.C."/>
            <person name="Shea R.J."/>
            <person name="Mahairas G.G."/>
            <person name="Mulks M.H."/>
        </authorList>
    </citation>
    <scope>NUCLEOTIDE SEQUENCE</scope>
    <source>
        <strain evidence="3">ATCC 27722</strain>
        <plasmid evidence="3">pNAD1</plasmid>
    </source>
</reference>
<protein>
    <recommendedName>
        <fullName evidence="6">Phage-related membrane protein</fullName>
    </recommendedName>
</protein>
<geneLocation type="plasmid" evidence="3">
    <name>pNAD1</name>
</geneLocation>
<dbReference type="EMBL" id="CP011219">
    <property type="protein sequence ID" value="AKO32639.1"/>
    <property type="molecule type" value="Genomic_DNA"/>
</dbReference>
<dbReference type="AlphaFoldDB" id="G1U9W3"/>
<keyword evidence="2" id="KW-0732">Signal</keyword>
<reference evidence="4" key="4">
    <citation type="submission" date="2015-01" db="EMBL/GenBank/DDBJ databases">
        <authorList>
            <person name="Gangaiah D.M."/>
        </authorList>
    </citation>
    <scope>NUCLEOTIDE SEQUENCE</scope>
    <source>
        <strain evidence="4">NZS2</strain>
    </source>
</reference>
<dbReference type="PATRIC" id="fig|730.10.peg.1215"/>
<keyword evidence="1" id="KW-0812">Transmembrane</keyword>
<evidence type="ECO:0000313" key="4">
    <source>
        <dbReference type="EMBL" id="AKO32639.1"/>
    </source>
</evidence>
<gene>
    <name evidence="3" type="primary">orf73</name>
    <name evidence="3" type="ORF">PNAD10002</name>
    <name evidence="4" type="ORF">RZ57_05755</name>
</gene>
<keyword evidence="1" id="KW-0472">Membrane</keyword>
<evidence type="ECO:0000256" key="2">
    <source>
        <dbReference type="SAM" id="SignalP"/>
    </source>
</evidence>
<evidence type="ECO:0000313" key="5">
    <source>
        <dbReference type="Proteomes" id="UP000060132"/>
    </source>
</evidence>
<evidence type="ECO:0000256" key="1">
    <source>
        <dbReference type="SAM" id="Phobius"/>
    </source>
</evidence>
<name>G1U9W3_HAEDC</name>
<keyword evidence="1" id="KW-1133">Transmembrane helix</keyword>
<dbReference type="EMBL" id="AY434675">
    <property type="protein sequence ID" value="AAR87764.1"/>
    <property type="molecule type" value="Genomic_DNA"/>
</dbReference>